<gene>
    <name evidence="2" type="ORF">ACFORL_00915</name>
</gene>
<name>A0ABV8CBF8_9GAMM</name>
<comment type="caution">
    <text evidence="2">The sequence shown here is derived from an EMBL/GenBank/DDBJ whole genome shotgun (WGS) entry which is preliminary data.</text>
</comment>
<proteinExistence type="predicted"/>
<dbReference type="Proteomes" id="UP001595758">
    <property type="component" value="Unassembled WGS sequence"/>
</dbReference>
<reference evidence="3" key="1">
    <citation type="journal article" date="2019" name="Int. J. Syst. Evol. Microbiol.">
        <title>The Global Catalogue of Microorganisms (GCM) 10K type strain sequencing project: providing services to taxonomists for standard genome sequencing and annotation.</title>
        <authorList>
            <consortium name="The Broad Institute Genomics Platform"/>
            <consortium name="The Broad Institute Genome Sequencing Center for Infectious Disease"/>
            <person name="Wu L."/>
            <person name="Ma J."/>
        </authorList>
    </citation>
    <scope>NUCLEOTIDE SEQUENCE [LARGE SCALE GENOMIC DNA]</scope>
    <source>
        <strain evidence="3">CCUG 59858</strain>
    </source>
</reference>
<accession>A0ABV8CBF8</accession>
<evidence type="ECO:0000313" key="2">
    <source>
        <dbReference type="EMBL" id="MFC3907639.1"/>
    </source>
</evidence>
<evidence type="ECO:0000313" key="3">
    <source>
        <dbReference type="Proteomes" id="UP001595758"/>
    </source>
</evidence>
<protein>
    <submittedName>
        <fullName evidence="2">Uncharacterized protein</fullName>
    </submittedName>
</protein>
<dbReference type="EMBL" id="JBHSAB010000001">
    <property type="protein sequence ID" value="MFC3907639.1"/>
    <property type="molecule type" value="Genomic_DNA"/>
</dbReference>
<feature type="coiled-coil region" evidence="1">
    <location>
        <begin position="559"/>
        <end position="678"/>
    </location>
</feature>
<keyword evidence="3" id="KW-1185">Reference proteome</keyword>
<keyword evidence="1" id="KW-0175">Coiled coil</keyword>
<organism evidence="2 3">
    <name type="scientific">Legionella dresdenensis</name>
    <dbReference type="NCBI Taxonomy" id="450200"/>
    <lineage>
        <taxon>Bacteria</taxon>
        <taxon>Pseudomonadati</taxon>
        <taxon>Pseudomonadota</taxon>
        <taxon>Gammaproteobacteria</taxon>
        <taxon>Legionellales</taxon>
        <taxon>Legionellaceae</taxon>
        <taxon>Legionella</taxon>
    </lineage>
</organism>
<sequence length="1181" mass="132208">MYSTIAQSGLKTLFDETRTVLEQALQTRPLNIPASESFLYSFNQIKLLHEIIVFMQDDILPKLDNGNNPDKARFIFVARHAQKLLKSLPTFYKADYQLIHILAENLPQLLSGMSSEQDAQSIERLIIDKVDKSENIKKAISKIPGADYQKLLARFKSDIENFFKKYPAIRANNVAWQLPAFLGEKMGSNILDKYELNLQGEEFSDLRKKIKKIAEKMPEGVSTLLSFLNPKAVHKTQILKSKKLIDFTLTYTINTESTATSNEVNYFIVSGTKQIPFHKAYLNFKRKLITMFTEQTHENELNVSGTAAEQQPPVEPAIEAVTVPAQEAAPVPQSEPAAELELIDPAAEQNAFTAFETVFEEKTRLYETINRAELDEVNDQINKDINNLNAAVTAHNDSLKANQNELNNILSKLGKVNITIENSQTVIATIAQIKTVYLPDFKSTIQNTEGSDSSYSILLRIIDVLNKSNNVLNFDAILADDIGFEPELSPEARLRTLLDILNVSNQFNYWNNVRQNPPSSGFMDKLMALVSDSPFTTFKILVTARYEAYKSAINNNDSIATIETTITNLENNLQALANSQTVSDKAKNRLLQLNAQQQENKNQLDQYAQLAAELDILRNISGVIKDYRMLEQKITALKDKLAKANSVEELKNGYEEIAELTANQIKSLEKKLSELKNGTAAERSAEMASALTSLDSGLIELVYQLSEINENYKQKITEAINNEFKQLETKVKLFAEQIADSQPSVSNYKAYCDHYKVLVEDIAALKGKQIEYAIYSSDQADPGNMALLDRTSVTLNEAFDSVCSTVTTQLNNERLACDTKLANLNYVFTEEVSEFGRLKQEFSNLSEQPVINFELGDTLIANTQSEQELHAAYGLFKDARRGLRAGIEAVQDKFNKIEARITKRKAIKEEIGQQLDKYLSDAHSQHVAKDFVYKNGEKQRQDVINAIKSDVDAFVSSGDSAALLLAVKTVKKNAGDTLRPVLNRILVQITDYKKAAPANLEQGLVAIVPVDHQRAVDALTQRRAFANATSNITVKNKQNAQLDHLDTLNLQISEMKAYGEKIKTKSPEAGQCAAKLAAALQQRIDDLIVNHADKFNNHQFMKQFAEDFKVLLHSQDDMMGKHRSVWLPIVADIINTLTLFIPAAVSKLFTGHAFFISFNTERENQIGKMDKTASGIVPPAA</sequence>
<evidence type="ECO:0000256" key="1">
    <source>
        <dbReference type="SAM" id="Coils"/>
    </source>
</evidence>